<dbReference type="Proteomes" id="UP000221222">
    <property type="component" value="Unassembled WGS sequence"/>
</dbReference>
<dbReference type="RefSeq" id="WP_099342185.1">
    <property type="nucleotide sequence ID" value="NZ_CP032098.1"/>
</dbReference>
<evidence type="ECO:0000313" key="2">
    <source>
        <dbReference type="EMBL" id="PHO18263.1"/>
    </source>
</evidence>
<dbReference type="KEGG" id="amol:AMOL_0860"/>
<dbReference type="EMBL" id="CP032098">
    <property type="protein sequence ID" value="AXX91854.1"/>
    <property type="molecule type" value="Genomic_DNA"/>
</dbReference>
<accession>A0A2G1DID9</accession>
<organism evidence="2 3">
    <name type="scientific">Malaciobacter molluscorum LMG 25693</name>
    <dbReference type="NCBI Taxonomy" id="870501"/>
    <lineage>
        <taxon>Bacteria</taxon>
        <taxon>Pseudomonadati</taxon>
        <taxon>Campylobacterota</taxon>
        <taxon>Epsilonproteobacteria</taxon>
        <taxon>Campylobacterales</taxon>
        <taxon>Arcobacteraceae</taxon>
        <taxon>Malaciobacter</taxon>
    </lineage>
</organism>
<keyword evidence="3" id="KW-1185">Reference proteome</keyword>
<dbReference type="AlphaFoldDB" id="A0A2G1DID9"/>
<dbReference type="Proteomes" id="UP000262712">
    <property type="component" value="Chromosome"/>
</dbReference>
<sequence length="371" mass="42776">MKNIIFILVSIFLFFGCAPKQEVQKVQKTNKQVIKDTSKRIDQESQTFENQTKINEAKSIKDEDLDSDVFKLAIIYPSNVVGKYANNTVNTITGYLLYKNQKFMIESFDTSIESIESIQKAYDDLKAKGFKKVIALFTKTGYDIMSSFSYSSNLKVYFPLINSSEVLATKENFIYGGISYVNQIKLLQTLSNQKNIMYYQDNYLGKRLKNYYENIVNNIDLVREIKVRNNDYKALVNDDKLLNSTITLNTSIIQTSILLSQIRAFEKEPKVILSTQINYNPLLVSLTQAEDRVNFVIANSIDKTEAKLEDILDLLGVDIVYDWVNYSSLIGVNQLFDNNNKELIKTKIDNNRVVYDPKLYKNTEYGFQKIK</sequence>
<dbReference type="EMBL" id="NXFY01000007">
    <property type="protein sequence ID" value="PHO18263.1"/>
    <property type="molecule type" value="Genomic_DNA"/>
</dbReference>
<evidence type="ECO:0000313" key="4">
    <source>
        <dbReference type="Proteomes" id="UP000262712"/>
    </source>
</evidence>
<evidence type="ECO:0000313" key="3">
    <source>
        <dbReference type="Proteomes" id="UP000221222"/>
    </source>
</evidence>
<reference evidence="2 3" key="1">
    <citation type="submission" date="2017-09" db="EMBL/GenBank/DDBJ databases">
        <title>Arcobacter canalis sp. nov., a new species isolated from a water canal contaminated with urban sewage.</title>
        <authorList>
            <person name="Perez-Cataluna A."/>
            <person name="Salas-Masso N."/>
            <person name="Figueras M.J."/>
        </authorList>
    </citation>
    <scope>NUCLEOTIDE SEQUENCE [LARGE SCALE GENOMIC DNA]</scope>
    <source>
        <strain evidence="2 3">F98-3</strain>
    </source>
</reference>
<protein>
    <recommendedName>
        <fullName evidence="5">Periplasmic protein</fullName>
    </recommendedName>
</protein>
<evidence type="ECO:0000313" key="1">
    <source>
        <dbReference type="EMBL" id="AXX91854.1"/>
    </source>
</evidence>
<gene>
    <name evidence="1" type="ORF">AMOL_0860</name>
    <name evidence="2" type="ORF">CPU12_05970</name>
</gene>
<dbReference type="PROSITE" id="PS51257">
    <property type="entry name" value="PROKAR_LIPOPROTEIN"/>
    <property type="match status" value="1"/>
</dbReference>
<name>A0A2G1DID9_9BACT</name>
<proteinExistence type="predicted"/>
<evidence type="ECO:0008006" key="5">
    <source>
        <dbReference type="Google" id="ProtNLM"/>
    </source>
</evidence>
<reference evidence="1 4" key="2">
    <citation type="submission" date="2018-08" db="EMBL/GenBank/DDBJ databases">
        <title>Complete genome of the Arcobacter molluscorum type strain LMG 25693.</title>
        <authorList>
            <person name="Miller W.G."/>
            <person name="Yee E."/>
            <person name="Bono J.L."/>
        </authorList>
    </citation>
    <scope>NUCLEOTIDE SEQUENCE [LARGE SCALE GENOMIC DNA]</scope>
    <source>
        <strain evidence="1 4">CECT 7696</strain>
    </source>
</reference>